<keyword evidence="4 7" id="KW-0812">Transmembrane</keyword>
<dbReference type="Pfam" id="PF02163">
    <property type="entry name" value="Peptidase_M50"/>
    <property type="match status" value="1"/>
</dbReference>
<dbReference type="Proteomes" id="UP000215224">
    <property type="component" value="Chromosome"/>
</dbReference>
<name>A0A223KUL3_9BACI</name>
<keyword evidence="6 7" id="KW-0472">Membrane</keyword>
<dbReference type="InterPro" id="IPR008915">
    <property type="entry name" value="Peptidase_M50"/>
</dbReference>
<evidence type="ECO:0000256" key="7">
    <source>
        <dbReference type="SAM" id="Phobius"/>
    </source>
</evidence>
<comment type="similarity">
    <text evidence="3">Belongs to the peptidase M50B family.</text>
</comment>
<evidence type="ECO:0000313" key="10">
    <source>
        <dbReference type="Proteomes" id="UP000215224"/>
    </source>
</evidence>
<reference evidence="9 10" key="1">
    <citation type="submission" date="2016-12" db="EMBL/GenBank/DDBJ databases">
        <title>The whole genome sequencing and assembly of Bacillus cohnii DSM 6307T strain.</title>
        <authorList>
            <person name="Lee Y.-J."/>
            <person name="Yi H."/>
            <person name="Bahn Y.-S."/>
            <person name="Kim J.F."/>
            <person name="Lee D.-W."/>
        </authorList>
    </citation>
    <scope>NUCLEOTIDE SEQUENCE [LARGE SCALE GENOMIC DNA]</scope>
    <source>
        <strain evidence="9 10">DSM 6307</strain>
    </source>
</reference>
<dbReference type="KEGG" id="bcoh:BC6307_18945"/>
<dbReference type="STRING" id="1314751.GCA_001591425_03001"/>
<evidence type="ECO:0000256" key="2">
    <source>
        <dbReference type="ARBA" id="ARBA00004141"/>
    </source>
</evidence>
<protein>
    <recommendedName>
        <fullName evidence="8">Peptidase M50 domain-containing protein</fullName>
    </recommendedName>
</protein>
<comment type="cofactor">
    <cofactor evidence="1">
        <name>Zn(2+)</name>
        <dbReference type="ChEBI" id="CHEBI:29105"/>
    </cofactor>
</comment>
<accession>A0A223KUL3</accession>
<evidence type="ECO:0000256" key="4">
    <source>
        <dbReference type="ARBA" id="ARBA00022692"/>
    </source>
</evidence>
<sequence>MLDLFLFIFILLPFIHLLHELGHIIFARLFRVQHTKIVLGAGPKWFQFTILGTKIQWNTYYMVGGYSTNEQNGSLSPWKQALISLGGPLFNVLAVICSIPFITASNVNMMTAFIFFNGWIGITNLIPFKIGHKCSDGWIIVSCIKEEFQNWWKRRKQQ</sequence>
<gene>
    <name evidence="9" type="ORF">BC6307_18945</name>
</gene>
<dbReference type="EMBL" id="CP018866">
    <property type="protein sequence ID" value="AST93189.1"/>
    <property type="molecule type" value="Genomic_DNA"/>
</dbReference>
<proteinExistence type="inferred from homology"/>
<dbReference type="RefSeq" id="WP_066417825.1">
    <property type="nucleotide sequence ID" value="NZ_CP018866.1"/>
</dbReference>
<dbReference type="AlphaFoldDB" id="A0A223KUL3"/>
<dbReference type="GO" id="GO:0016020">
    <property type="term" value="C:membrane"/>
    <property type="evidence" value="ECO:0007669"/>
    <property type="project" value="UniProtKB-SubCell"/>
</dbReference>
<feature type="transmembrane region" description="Helical" evidence="7">
    <location>
        <begin position="81"/>
        <end position="103"/>
    </location>
</feature>
<keyword evidence="10" id="KW-1185">Reference proteome</keyword>
<evidence type="ECO:0000259" key="8">
    <source>
        <dbReference type="Pfam" id="PF02163"/>
    </source>
</evidence>
<evidence type="ECO:0000313" key="9">
    <source>
        <dbReference type="EMBL" id="AST93189.1"/>
    </source>
</evidence>
<organism evidence="9 10">
    <name type="scientific">Sutcliffiella cohnii</name>
    <dbReference type="NCBI Taxonomy" id="33932"/>
    <lineage>
        <taxon>Bacteria</taxon>
        <taxon>Bacillati</taxon>
        <taxon>Bacillota</taxon>
        <taxon>Bacilli</taxon>
        <taxon>Bacillales</taxon>
        <taxon>Bacillaceae</taxon>
        <taxon>Sutcliffiella</taxon>
    </lineage>
</organism>
<evidence type="ECO:0000256" key="1">
    <source>
        <dbReference type="ARBA" id="ARBA00001947"/>
    </source>
</evidence>
<evidence type="ECO:0000256" key="3">
    <source>
        <dbReference type="ARBA" id="ARBA00007931"/>
    </source>
</evidence>
<feature type="transmembrane region" description="Helical" evidence="7">
    <location>
        <begin position="6"/>
        <end position="26"/>
    </location>
</feature>
<feature type="transmembrane region" description="Helical" evidence="7">
    <location>
        <begin position="109"/>
        <end position="128"/>
    </location>
</feature>
<comment type="subcellular location">
    <subcellularLocation>
        <location evidence="2">Membrane</location>
        <topology evidence="2">Multi-pass membrane protein</topology>
    </subcellularLocation>
</comment>
<evidence type="ECO:0000256" key="6">
    <source>
        <dbReference type="ARBA" id="ARBA00023136"/>
    </source>
</evidence>
<feature type="domain" description="Peptidase M50" evidence="8">
    <location>
        <begin position="9"/>
        <end position="107"/>
    </location>
</feature>
<dbReference type="GO" id="GO:0006508">
    <property type="term" value="P:proteolysis"/>
    <property type="evidence" value="ECO:0007669"/>
    <property type="project" value="InterPro"/>
</dbReference>
<keyword evidence="5 7" id="KW-1133">Transmembrane helix</keyword>
<evidence type="ECO:0000256" key="5">
    <source>
        <dbReference type="ARBA" id="ARBA00022989"/>
    </source>
</evidence>